<name>A0A1D7XK18_9CLOT</name>
<dbReference type="OrthoDB" id="9777242at2"/>
<dbReference type="STRING" id="394958.BGI42_07980"/>
<evidence type="ECO:0000313" key="2">
    <source>
        <dbReference type="Proteomes" id="UP000094652"/>
    </source>
</evidence>
<dbReference type="AlphaFoldDB" id="A0A1D7XK18"/>
<dbReference type="EMBL" id="CP017253">
    <property type="protein sequence ID" value="AOR23672.1"/>
    <property type="molecule type" value="Genomic_DNA"/>
</dbReference>
<dbReference type="Proteomes" id="UP000094652">
    <property type="component" value="Chromosome"/>
</dbReference>
<organism evidence="1 2">
    <name type="scientific">Clostridium taeniosporum</name>
    <dbReference type="NCBI Taxonomy" id="394958"/>
    <lineage>
        <taxon>Bacteria</taxon>
        <taxon>Bacillati</taxon>
        <taxon>Bacillota</taxon>
        <taxon>Clostridia</taxon>
        <taxon>Eubacteriales</taxon>
        <taxon>Clostridiaceae</taxon>
        <taxon>Clostridium</taxon>
    </lineage>
</organism>
<sequence length="212" mass="24860">MSLFLGKIHFWLFNKILWFQGLEDEIINIAKDEGVDVLKLKKEIEGKYGAKTPNKPLDEIIDTSNIHGWLQEKIHSSEGRVAAWTTILINNNKNVKEKLEEVYVNQGIKAAYEVKKEGITLNSAEDIFNKVNDYILDGMPCDRVNQIIISNEECIEWTRRICVHKEIWNKENGDVDYFYYLRSLWIRAFVNEINTEFKYVEENTGIKSIRKK</sequence>
<proteinExistence type="predicted"/>
<evidence type="ECO:0000313" key="1">
    <source>
        <dbReference type="EMBL" id="AOR23672.1"/>
    </source>
</evidence>
<keyword evidence="2" id="KW-1185">Reference proteome</keyword>
<dbReference type="KEGG" id="ctae:BGI42_07980"/>
<accession>A0A1D7XK18</accession>
<gene>
    <name evidence="1" type="ORF">BGI42_07980</name>
</gene>
<protein>
    <submittedName>
        <fullName evidence="1">Uncharacterized protein</fullName>
    </submittedName>
</protein>
<reference evidence="2" key="1">
    <citation type="submission" date="2016-09" db="EMBL/GenBank/DDBJ databases">
        <title>Genomics of Clostridium taeniosporum, an organism which forms endospores with ribbon-like appendages.</title>
        <authorList>
            <person name="Walker J.R."/>
        </authorList>
    </citation>
    <scope>NUCLEOTIDE SEQUENCE [LARGE SCALE GENOMIC DNA]</scope>
    <source>
        <strain evidence="2">1/k</strain>
    </source>
</reference>
<dbReference type="RefSeq" id="WP_069679823.1">
    <property type="nucleotide sequence ID" value="NZ_CP017253.2"/>
</dbReference>